<dbReference type="Gene3D" id="3.40.50.720">
    <property type="entry name" value="NAD(P)-binding Rossmann-like Domain"/>
    <property type="match status" value="1"/>
</dbReference>
<keyword evidence="7" id="KW-0560">Oxidoreductase</keyword>
<dbReference type="EC" id="1.3.1.38" evidence="13"/>
<dbReference type="PANTHER" id="PTHR24317">
    <property type="entry name" value="PEROXISOMAL TRANS-2-ENOYL-COA REDUCTASE"/>
    <property type="match status" value="1"/>
</dbReference>
<comment type="subcellular location">
    <subcellularLocation>
        <location evidence="1">Peroxisome</location>
    </subcellularLocation>
</comment>
<keyword evidence="9" id="KW-0576">Peroxisome</keyword>
<keyword evidence="10" id="KW-0275">Fatty acid biosynthesis</keyword>
<evidence type="ECO:0000256" key="20">
    <source>
        <dbReference type="ARBA" id="ARBA00049559"/>
    </source>
</evidence>
<proteinExistence type="predicted"/>
<keyword evidence="22" id="KW-1185">Reference proteome</keyword>
<gene>
    <name evidence="21" type="ORF">ATN84_07515</name>
</gene>
<keyword evidence="4" id="KW-0597">Phosphoprotein</keyword>
<evidence type="ECO:0000256" key="13">
    <source>
        <dbReference type="ARBA" id="ARBA00038849"/>
    </source>
</evidence>
<keyword evidence="3" id="KW-0444">Lipid biosynthesis</keyword>
<dbReference type="GO" id="GO:0019166">
    <property type="term" value="F:trans-2-enoyl-CoA reductase (NADPH) activity"/>
    <property type="evidence" value="ECO:0007669"/>
    <property type="project" value="UniProtKB-EC"/>
</dbReference>
<sequence>MDYAKQGIRVNTVIPGLIESGMSREAIESGSDLVQKLVAGHPIGRWGESSEIGEAVAWLLSDSASFVTGVALPVDGGYCISK</sequence>
<dbReference type="AlphaFoldDB" id="A0A135HVK5"/>
<keyword evidence="8" id="KW-0443">Lipid metabolism</keyword>
<comment type="pathway">
    <text evidence="2">Lipid metabolism.</text>
</comment>
<dbReference type="GO" id="GO:0033306">
    <property type="term" value="P:phytol metabolic process"/>
    <property type="evidence" value="ECO:0007669"/>
    <property type="project" value="TreeGrafter"/>
</dbReference>
<evidence type="ECO:0000256" key="1">
    <source>
        <dbReference type="ARBA" id="ARBA00004275"/>
    </source>
</evidence>
<dbReference type="EMBL" id="LNTU01000012">
    <property type="protein sequence ID" value="KXF77243.1"/>
    <property type="molecule type" value="Genomic_DNA"/>
</dbReference>
<evidence type="ECO:0000256" key="3">
    <source>
        <dbReference type="ARBA" id="ARBA00022516"/>
    </source>
</evidence>
<dbReference type="SUPFAM" id="SSF51735">
    <property type="entry name" value="NAD(P)-binding Rossmann-fold domains"/>
    <property type="match status" value="1"/>
</dbReference>
<dbReference type="InterPro" id="IPR002347">
    <property type="entry name" value="SDR_fam"/>
</dbReference>
<comment type="catalytic activity">
    <reaction evidence="17">
        <text>(2E)-hexenoyl-CoA + NADPH + H(+) = hexanoyl-CoA + NADP(+)</text>
        <dbReference type="Rhea" id="RHEA:44956"/>
        <dbReference type="ChEBI" id="CHEBI:15378"/>
        <dbReference type="ChEBI" id="CHEBI:57783"/>
        <dbReference type="ChEBI" id="CHEBI:58349"/>
        <dbReference type="ChEBI" id="CHEBI:62077"/>
        <dbReference type="ChEBI" id="CHEBI:62620"/>
    </reaction>
    <physiologicalReaction direction="left-to-right" evidence="17">
        <dbReference type="Rhea" id="RHEA:44957"/>
    </physiologicalReaction>
</comment>
<evidence type="ECO:0000256" key="12">
    <source>
        <dbReference type="ARBA" id="ARBA00038622"/>
    </source>
</evidence>
<evidence type="ECO:0000256" key="14">
    <source>
        <dbReference type="ARBA" id="ARBA00041063"/>
    </source>
</evidence>
<comment type="catalytic activity">
    <reaction evidence="16">
        <text>(2E)-tetradecenoyl-CoA + NADPH + H(+) = tetradecanoyl-CoA + NADP(+)</text>
        <dbReference type="Rhea" id="RHEA:44968"/>
        <dbReference type="ChEBI" id="CHEBI:15378"/>
        <dbReference type="ChEBI" id="CHEBI:57385"/>
        <dbReference type="ChEBI" id="CHEBI:57783"/>
        <dbReference type="ChEBI" id="CHEBI:58349"/>
        <dbReference type="ChEBI" id="CHEBI:61405"/>
    </reaction>
    <physiologicalReaction direction="left-to-right" evidence="16">
        <dbReference type="Rhea" id="RHEA:44969"/>
    </physiologicalReaction>
</comment>
<comment type="catalytic activity">
    <reaction evidence="20">
        <text>(2E)-octenoyl-CoA + NADPH + H(+) = octanoyl-CoA + NADP(+)</text>
        <dbReference type="Rhea" id="RHEA:44952"/>
        <dbReference type="ChEBI" id="CHEBI:15378"/>
        <dbReference type="ChEBI" id="CHEBI:57386"/>
        <dbReference type="ChEBI" id="CHEBI:57783"/>
        <dbReference type="ChEBI" id="CHEBI:58349"/>
        <dbReference type="ChEBI" id="CHEBI:62242"/>
    </reaction>
    <physiologicalReaction direction="left-to-right" evidence="20">
        <dbReference type="Rhea" id="RHEA:44953"/>
    </physiologicalReaction>
</comment>
<evidence type="ECO:0000256" key="18">
    <source>
        <dbReference type="ARBA" id="ARBA00049251"/>
    </source>
</evidence>
<protein>
    <recommendedName>
        <fullName evidence="14">Peroxisomal trans-2-enoyl-CoA reductase</fullName>
        <ecNumber evidence="13">1.3.1.38</ecNumber>
    </recommendedName>
</protein>
<comment type="catalytic activity">
    <reaction evidence="19">
        <text>(2E)-decenoyl-CoA + NADPH + H(+) = decanoyl-CoA + NADP(+)</text>
        <dbReference type="Rhea" id="RHEA:44960"/>
        <dbReference type="ChEBI" id="CHEBI:15378"/>
        <dbReference type="ChEBI" id="CHEBI:57783"/>
        <dbReference type="ChEBI" id="CHEBI:58349"/>
        <dbReference type="ChEBI" id="CHEBI:61406"/>
        <dbReference type="ChEBI" id="CHEBI:61430"/>
    </reaction>
    <physiologicalReaction direction="left-to-right" evidence="19">
        <dbReference type="Rhea" id="RHEA:44961"/>
    </physiologicalReaction>
</comment>
<evidence type="ECO:0000256" key="5">
    <source>
        <dbReference type="ARBA" id="ARBA00022832"/>
    </source>
</evidence>
<evidence type="ECO:0000256" key="6">
    <source>
        <dbReference type="ARBA" id="ARBA00022857"/>
    </source>
</evidence>
<evidence type="ECO:0000313" key="21">
    <source>
        <dbReference type="EMBL" id="KXF77243.1"/>
    </source>
</evidence>
<evidence type="ECO:0000256" key="9">
    <source>
        <dbReference type="ARBA" id="ARBA00023140"/>
    </source>
</evidence>
<comment type="subunit">
    <text evidence="12">Interacts with PEX5, probably required to target it into peroxisomes.</text>
</comment>
<accession>A0A135HVK5</accession>
<evidence type="ECO:0000256" key="17">
    <source>
        <dbReference type="ARBA" id="ARBA00049108"/>
    </source>
</evidence>
<name>A0A135HVK5_9HYPH</name>
<dbReference type="InterPro" id="IPR052388">
    <property type="entry name" value="Peroxisomal_t2-enoyl-CoA_red"/>
</dbReference>
<evidence type="ECO:0000256" key="4">
    <source>
        <dbReference type="ARBA" id="ARBA00022553"/>
    </source>
</evidence>
<evidence type="ECO:0000256" key="15">
    <source>
        <dbReference type="ARBA" id="ARBA00047570"/>
    </source>
</evidence>
<dbReference type="Pfam" id="PF13561">
    <property type="entry name" value="adh_short_C2"/>
    <property type="match status" value="1"/>
</dbReference>
<dbReference type="GO" id="GO:0006633">
    <property type="term" value="P:fatty acid biosynthetic process"/>
    <property type="evidence" value="ECO:0007669"/>
    <property type="project" value="UniProtKB-KW"/>
</dbReference>
<dbReference type="Proteomes" id="UP000070107">
    <property type="component" value="Unassembled WGS sequence"/>
</dbReference>
<keyword evidence="5" id="KW-0276">Fatty acid metabolism</keyword>
<evidence type="ECO:0000256" key="16">
    <source>
        <dbReference type="ARBA" id="ARBA00048686"/>
    </source>
</evidence>
<comment type="function">
    <text evidence="11">Participates in chain elongation of fatty acids. Catalyzes the reduction of trans-2-enoyl-CoAs of varying chain lengths from 6:1 to 16:1, having maximum activity with 10:1 CoA. Has no 2,4-dienoyl-CoA reductase activity.</text>
</comment>
<evidence type="ECO:0000313" key="22">
    <source>
        <dbReference type="Proteomes" id="UP000070107"/>
    </source>
</evidence>
<comment type="catalytic activity">
    <reaction evidence="18">
        <text>a (2E)-enoyl-CoA + NADPH + H(+) = a 2,3-saturated acyl-CoA + NADP(+)</text>
        <dbReference type="Rhea" id="RHEA:33763"/>
        <dbReference type="ChEBI" id="CHEBI:15378"/>
        <dbReference type="ChEBI" id="CHEBI:57783"/>
        <dbReference type="ChEBI" id="CHEBI:58349"/>
        <dbReference type="ChEBI" id="CHEBI:58856"/>
        <dbReference type="ChEBI" id="CHEBI:65111"/>
        <dbReference type="EC" id="1.3.1.38"/>
    </reaction>
    <physiologicalReaction direction="left-to-right" evidence="18">
        <dbReference type="Rhea" id="RHEA:33764"/>
    </physiologicalReaction>
</comment>
<comment type="catalytic activity">
    <reaction evidence="15">
        <text>(2E)-dodecenoyl-CoA + NADPH + H(+) = dodecanoyl-CoA + NADP(+)</text>
        <dbReference type="Rhea" id="RHEA:44964"/>
        <dbReference type="ChEBI" id="CHEBI:15378"/>
        <dbReference type="ChEBI" id="CHEBI:57330"/>
        <dbReference type="ChEBI" id="CHEBI:57375"/>
        <dbReference type="ChEBI" id="CHEBI:57783"/>
        <dbReference type="ChEBI" id="CHEBI:58349"/>
    </reaction>
    <physiologicalReaction direction="left-to-right" evidence="15">
        <dbReference type="Rhea" id="RHEA:44965"/>
    </physiologicalReaction>
</comment>
<evidence type="ECO:0000256" key="19">
    <source>
        <dbReference type="ARBA" id="ARBA00049386"/>
    </source>
</evidence>
<keyword evidence="6" id="KW-0521">NADP</keyword>
<dbReference type="InterPro" id="IPR036291">
    <property type="entry name" value="NAD(P)-bd_dom_sf"/>
</dbReference>
<reference evidence="21 22" key="1">
    <citation type="submission" date="2015-11" db="EMBL/GenBank/DDBJ databases">
        <title>Draft genome sequence of Paramesorhizobium deserti A-3-E, a strain highly resistant to diverse beta-lactam antibiotics.</title>
        <authorList>
            <person name="Lv R."/>
            <person name="Yang X."/>
            <person name="Fang N."/>
            <person name="Guo J."/>
            <person name="Luo X."/>
            <person name="Peng F."/>
            <person name="Yang R."/>
            <person name="Cui Y."/>
            <person name="Fang C."/>
            <person name="Song Y."/>
        </authorList>
    </citation>
    <scope>NUCLEOTIDE SEQUENCE [LARGE SCALE GENOMIC DNA]</scope>
    <source>
        <strain evidence="21 22">A-3-E</strain>
    </source>
</reference>
<dbReference type="PRINTS" id="PR00081">
    <property type="entry name" value="GDHRDH"/>
</dbReference>
<evidence type="ECO:0000256" key="10">
    <source>
        <dbReference type="ARBA" id="ARBA00023160"/>
    </source>
</evidence>
<evidence type="ECO:0000256" key="8">
    <source>
        <dbReference type="ARBA" id="ARBA00023098"/>
    </source>
</evidence>
<comment type="caution">
    <text evidence="21">The sequence shown here is derived from an EMBL/GenBank/DDBJ whole genome shotgun (WGS) entry which is preliminary data.</text>
</comment>
<evidence type="ECO:0000256" key="11">
    <source>
        <dbReference type="ARBA" id="ARBA00037124"/>
    </source>
</evidence>
<dbReference type="STRING" id="1494590.ATN84_07515"/>
<dbReference type="PANTHER" id="PTHR24317:SF7">
    <property type="entry name" value="PEROXISOMAL TRANS-2-ENOYL-COA REDUCTASE"/>
    <property type="match status" value="1"/>
</dbReference>
<evidence type="ECO:0000256" key="2">
    <source>
        <dbReference type="ARBA" id="ARBA00005189"/>
    </source>
</evidence>
<organism evidence="21 22">
    <name type="scientific">Paramesorhizobium deserti</name>
    <dbReference type="NCBI Taxonomy" id="1494590"/>
    <lineage>
        <taxon>Bacteria</taxon>
        <taxon>Pseudomonadati</taxon>
        <taxon>Pseudomonadota</taxon>
        <taxon>Alphaproteobacteria</taxon>
        <taxon>Hyphomicrobiales</taxon>
        <taxon>Phyllobacteriaceae</taxon>
        <taxon>Paramesorhizobium</taxon>
    </lineage>
</organism>
<evidence type="ECO:0000256" key="7">
    <source>
        <dbReference type="ARBA" id="ARBA00023002"/>
    </source>
</evidence>